<evidence type="ECO:0000313" key="3">
    <source>
        <dbReference type="Proteomes" id="UP000719766"/>
    </source>
</evidence>
<protein>
    <submittedName>
        <fullName evidence="2">Uncharacterized protein</fullName>
    </submittedName>
</protein>
<comment type="caution">
    <text evidence="2">The sequence shown here is derived from an EMBL/GenBank/DDBJ whole genome shotgun (WGS) entry which is preliminary data.</text>
</comment>
<keyword evidence="1" id="KW-0472">Membrane</keyword>
<dbReference type="RefSeq" id="XP_041157785.1">
    <property type="nucleotide sequence ID" value="XM_041300401.1"/>
</dbReference>
<keyword evidence="3" id="KW-1185">Reference proteome</keyword>
<proteinExistence type="predicted"/>
<dbReference type="Proteomes" id="UP000719766">
    <property type="component" value="Unassembled WGS sequence"/>
</dbReference>
<dbReference type="GeneID" id="64594165"/>
<dbReference type="EMBL" id="JABBWE010000047">
    <property type="protein sequence ID" value="KAG1790852.1"/>
    <property type="molecule type" value="Genomic_DNA"/>
</dbReference>
<feature type="transmembrane region" description="Helical" evidence="1">
    <location>
        <begin position="9"/>
        <end position="29"/>
    </location>
</feature>
<name>A0A9P7AJQ9_9AGAM</name>
<keyword evidence="1" id="KW-1133">Transmembrane helix</keyword>
<reference evidence="2" key="1">
    <citation type="journal article" date="2020" name="New Phytol.">
        <title>Comparative genomics reveals dynamic genome evolution in host specialist ectomycorrhizal fungi.</title>
        <authorList>
            <person name="Lofgren L.A."/>
            <person name="Nguyen N.H."/>
            <person name="Vilgalys R."/>
            <person name="Ruytinx J."/>
            <person name="Liao H.L."/>
            <person name="Branco S."/>
            <person name="Kuo A."/>
            <person name="LaButti K."/>
            <person name="Lipzen A."/>
            <person name="Andreopoulos W."/>
            <person name="Pangilinan J."/>
            <person name="Riley R."/>
            <person name="Hundley H."/>
            <person name="Na H."/>
            <person name="Barry K."/>
            <person name="Grigoriev I.V."/>
            <person name="Stajich J.E."/>
            <person name="Kennedy P.G."/>
        </authorList>
    </citation>
    <scope>NUCLEOTIDE SEQUENCE</scope>
    <source>
        <strain evidence="2">S12</strain>
    </source>
</reference>
<evidence type="ECO:0000256" key="1">
    <source>
        <dbReference type="SAM" id="Phobius"/>
    </source>
</evidence>
<organism evidence="2 3">
    <name type="scientific">Suillus plorans</name>
    <dbReference type="NCBI Taxonomy" id="116603"/>
    <lineage>
        <taxon>Eukaryota</taxon>
        <taxon>Fungi</taxon>
        <taxon>Dikarya</taxon>
        <taxon>Basidiomycota</taxon>
        <taxon>Agaricomycotina</taxon>
        <taxon>Agaricomycetes</taxon>
        <taxon>Agaricomycetidae</taxon>
        <taxon>Boletales</taxon>
        <taxon>Suillineae</taxon>
        <taxon>Suillaceae</taxon>
        <taxon>Suillus</taxon>
    </lineage>
</organism>
<gene>
    <name evidence="2" type="ORF">HD556DRAFT_1310388</name>
</gene>
<evidence type="ECO:0000313" key="2">
    <source>
        <dbReference type="EMBL" id="KAG1790852.1"/>
    </source>
</evidence>
<accession>A0A9P7AJQ9</accession>
<dbReference type="AlphaFoldDB" id="A0A9P7AJQ9"/>
<sequence length="267" mass="30333">MYNIKNFHYIYFVTILTPVNFWSHFVYFVTFSHTAKIEVSASAPAQVIVKCLWLHLQLEVSVWILARARAMLTQVVAYHLQDDVSLSILIGSRAILTQVVAHRSQDVSPSILIGSRAILTQVVAHHLQDAILTQVVAHRLQDVSPSILIGSRAILTQVVAHRSHLRQQWFQFMFLSSLFALDMTRQILIPTSTTHQSPQVMSPAPSCLDDPFLSLSNFTISQNSLLSFDKSFIVLCCARVLLEPSRTIITQAVTTCRITRKHRFRYY</sequence>
<keyword evidence="1" id="KW-0812">Transmembrane</keyword>